<comment type="caution">
    <text evidence="4">The sequence shown here is derived from an EMBL/GenBank/DDBJ whole genome shotgun (WGS) entry which is preliminary data.</text>
</comment>
<reference evidence="4" key="3">
    <citation type="submission" date="2024-09" db="EMBL/GenBank/DDBJ databases">
        <authorList>
            <person name="Sun Q."/>
            <person name="Mori K."/>
        </authorList>
    </citation>
    <scope>NUCLEOTIDE SEQUENCE</scope>
    <source>
        <strain evidence="4">CECT 9128</strain>
    </source>
</reference>
<dbReference type="Proteomes" id="UP001595793">
    <property type="component" value="Unassembled WGS sequence"/>
</dbReference>
<dbReference type="EMBL" id="JBHSAS010000011">
    <property type="protein sequence ID" value="MFC4028897.1"/>
    <property type="molecule type" value="Genomic_DNA"/>
</dbReference>
<keyword evidence="1" id="KW-0732">Signal</keyword>
<evidence type="ECO:0000313" key="3">
    <source>
        <dbReference type="EMBL" id="MFC4027954.1"/>
    </source>
</evidence>
<sequence length="201" mass="22258">MKNKNLVLPILIALLCYACGSQVKTVNPDEKNLDNYKSYAFLPNANLNASSEQQDVSKVVVETVNANMERAGYTLDSENPDLLVLISSKNPVEPTAQQNPSLQQDYAAYPYTDGVGTVSPAYGNYYYGGFGNFGRITGYDTDSYEYEAGAVIIDLVDRKTKETVWKGKTSKNLVDQADLEAQEEMVNLVFSEFPAFQKDSE</sequence>
<feature type="chain" id="PRO_5045033216" evidence="1">
    <location>
        <begin position="24"/>
        <end position="201"/>
    </location>
</feature>
<dbReference type="RefSeq" id="WP_290231550.1">
    <property type="nucleotide sequence ID" value="NZ_JAUFPZ010000002.1"/>
</dbReference>
<protein>
    <submittedName>
        <fullName evidence="4">DUF4136 domain-containing protein</fullName>
    </submittedName>
</protein>
<evidence type="ECO:0000313" key="4">
    <source>
        <dbReference type="EMBL" id="MFC4028897.1"/>
    </source>
</evidence>
<organism evidence="4 5">
    <name type="scientific">Zunongwangia endophytica</name>
    <dbReference type="NCBI Taxonomy" id="1808945"/>
    <lineage>
        <taxon>Bacteria</taxon>
        <taxon>Pseudomonadati</taxon>
        <taxon>Bacteroidota</taxon>
        <taxon>Flavobacteriia</taxon>
        <taxon>Flavobacteriales</taxon>
        <taxon>Flavobacteriaceae</taxon>
        <taxon>Zunongwangia</taxon>
    </lineage>
</organism>
<reference evidence="4" key="1">
    <citation type="journal article" date="2014" name="Int. J. Syst. Evol. Microbiol.">
        <title>Complete genome of a new Firmicutes species belonging to the dominant human colonic microbiota ('Ruminococcus bicirculans') reveals two chromosomes and a selective capacity to utilize plant glucans.</title>
        <authorList>
            <consortium name="NISC Comparative Sequencing Program"/>
            <person name="Wegmann U."/>
            <person name="Louis P."/>
            <person name="Goesmann A."/>
            <person name="Henrissat B."/>
            <person name="Duncan S.H."/>
            <person name="Flint H.J."/>
        </authorList>
    </citation>
    <scope>NUCLEOTIDE SEQUENCE</scope>
    <source>
        <strain evidence="4">CECT 9128</strain>
    </source>
</reference>
<dbReference type="EMBL" id="JBHSAS010000006">
    <property type="protein sequence ID" value="MFC4027954.1"/>
    <property type="molecule type" value="Genomic_DNA"/>
</dbReference>
<dbReference type="Pfam" id="PF13590">
    <property type="entry name" value="DUF4136"/>
    <property type="match status" value="1"/>
</dbReference>
<keyword evidence="5" id="KW-1185">Reference proteome</keyword>
<gene>
    <name evidence="3" type="ORF">ACFOS1_11105</name>
    <name evidence="4" type="ORF">ACFOS1_15860</name>
</gene>
<evidence type="ECO:0000259" key="2">
    <source>
        <dbReference type="Pfam" id="PF13590"/>
    </source>
</evidence>
<evidence type="ECO:0000313" key="5">
    <source>
        <dbReference type="Proteomes" id="UP001595793"/>
    </source>
</evidence>
<accession>A0ABV8H9W6</accession>
<dbReference type="InterPro" id="IPR025411">
    <property type="entry name" value="DUF4136"/>
</dbReference>
<feature type="signal peptide" evidence="1">
    <location>
        <begin position="1"/>
        <end position="23"/>
    </location>
</feature>
<feature type="domain" description="DUF4136" evidence="2">
    <location>
        <begin position="30"/>
        <end position="194"/>
    </location>
</feature>
<name>A0ABV8H9W6_9FLAO</name>
<evidence type="ECO:0000256" key="1">
    <source>
        <dbReference type="SAM" id="SignalP"/>
    </source>
</evidence>
<reference evidence="5" key="2">
    <citation type="journal article" date="2019" name="Int. J. Syst. Evol. Microbiol.">
        <title>The Global Catalogue of Microorganisms (GCM) 10K type strain sequencing project: providing services to taxonomists for standard genome sequencing and annotation.</title>
        <authorList>
            <consortium name="The Broad Institute Genomics Platform"/>
            <consortium name="The Broad Institute Genome Sequencing Center for Infectious Disease"/>
            <person name="Wu L."/>
            <person name="Ma J."/>
        </authorList>
    </citation>
    <scope>NUCLEOTIDE SEQUENCE [LARGE SCALE GENOMIC DNA]</scope>
    <source>
        <strain evidence="5">CECT 9128</strain>
    </source>
</reference>
<proteinExistence type="predicted"/>
<dbReference type="Gene3D" id="3.30.160.670">
    <property type="match status" value="1"/>
</dbReference>